<protein>
    <submittedName>
        <fullName evidence="7">Branched-chain amino acid transport system, permease component</fullName>
    </submittedName>
</protein>
<dbReference type="EMBL" id="AM902716">
    <property type="protein sequence ID" value="CAP44099.1"/>
    <property type="molecule type" value="Genomic_DNA"/>
</dbReference>
<feature type="transmembrane region" description="Helical" evidence="6">
    <location>
        <begin position="230"/>
        <end position="255"/>
    </location>
</feature>
<gene>
    <name evidence="7" type="ordered locus">Bpet3756</name>
</gene>
<dbReference type="Proteomes" id="UP000001225">
    <property type="component" value="Chromosome"/>
</dbReference>
<feature type="transmembrane region" description="Helical" evidence="6">
    <location>
        <begin position="143"/>
        <end position="159"/>
    </location>
</feature>
<proteinExistence type="predicted"/>
<dbReference type="GO" id="GO:0015658">
    <property type="term" value="F:branched-chain amino acid transmembrane transporter activity"/>
    <property type="evidence" value="ECO:0007669"/>
    <property type="project" value="InterPro"/>
</dbReference>
<feature type="transmembrane region" description="Helical" evidence="6">
    <location>
        <begin position="191"/>
        <end position="210"/>
    </location>
</feature>
<evidence type="ECO:0000256" key="3">
    <source>
        <dbReference type="ARBA" id="ARBA00022692"/>
    </source>
</evidence>
<feature type="transmembrane region" description="Helical" evidence="6">
    <location>
        <begin position="95"/>
        <end position="112"/>
    </location>
</feature>
<keyword evidence="4 6" id="KW-1133">Transmembrane helix</keyword>
<feature type="transmembrane region" description="Helical" evidence="6">
    <location>
        <begin position="68"/>
        <end position="90"/>
    </location>
</feature>
<comment type="subcellular location">
    <subcellularLocation>
        <location evidence="1">Cell membrane</location>
        <topology evidence="1">Multi-pass membrane protein</topology>
    </subcellularLocation>
</comment>
<dbReference type="AlphaFoldDB" id="A9I2V2"/>
<keyword evidence="8" id="KW-1185">Reference proteome</keyword>
<dbReference type="GO" id="GO:0005886">
    <property type="term" value="C:plasma membrane"/>
    <property type="evidence" value="ECO:0007669"/>
    <property type="project" value="UniProtKB-SubCell"/>
</dbReference>
<accession>A9I2V2</accession>
<sequence length="317" mass="33730">MFPLVAPELGLDFYVSFVRRAMIFAIAAASLNFILGFGGLPALGHAGFLGVGAYTVVALADAGLGSAWILWPLAMVAAGFCAFLIGLVVLRTRGVYLIMSTLAFAQMLYYVAVSLRAYGGDDGYTLQARPVIFDAIPLGNEATFYWVVLLLFGLVMAFLNRSSVSRFGHALMGIRDNETRMRALGYPVSRLLLAAFVISGACMGLSGALLAAHNNFVSPSMMHWTQSAVLLVMVVIGGAGLRWGGALGAIAWIVLEEVCKQLTGYWHLPLGLLLLAIVFLAPRGLVGLWPAGLRRSAPVRPTGPNAGVTVEVRGENP</sequence>
<evidence type="ECO:0000256" key="6">
    <source>
        <dbReference type="SAM" id="Phobius"/>
    </source>
</evidence>
<dbReference type="KEGG" id="bpt:Bpet3756"/>
<dbReference type="InterPro" id="IPR043428">
    <property type="entry name" value="LivM-like"/>
</dbReference>
<keyword evidence="3 6" id="KW-0812">Transmembrane</keyword>
<evidence type="ECO:0000313" key="7">
    <source>
        <dbReference type="EMBL" id="CAP44099.1"/>
    </source>
</evidence>
<evidence type="ECO:0000256" key="1">
    <source>
        <dbReference type="ARBA" id="ARBA00004651"/>
    </source>
</evidence>
<evidence type="ECO:0000256" key="4">
    <source>
        <dbReference type="ARBA" id="ARBA00022989"/>
    </source>
</evidence>
<feature type="transmembrane region" description="Helical" evidence="6">
    <location>
        <begin position="262"/>
        <end position="281"/>
    </location>
</feature>
<dbReference type="eggNOG" id="COG4177">
    <property type="taxonomic scope" value="Bacteria"/>
</dbReference>
<dbReference type="InterPro" id="IPR001851">
    <property type="entry name" value="ABC_transp_permease"/>
</dbReference>
<reference evidence="7 8" key="1">
    <citation type="journal article" date="2008" name="BMC Genomics">
        <title>The missing link: Bordetella petrii is endowed with both the metabolic versatility of environmental bacteria and virulence traits of pathogenic Bordetellae.</title>
        <authorList>
            <person name="Gross R."/>
            <person name="Guzman C.A."/>
            <person name="Sebaihia M."/>
            <person name="Martins Dos Santos V.A."/>
            <person name="Pieper D.H."/>
            <person name="Koebnik R."/>
            <person name="Lechner M."/>
            <person name="Bartels D."/>
            <person name="Buhrmester J."/>
            <person name="Choudhuri J.V."/>
            <person name="Ebensen T."/>
            <person name="Gaigalat L."/>
            <person name="Herrmann S."/>
            <person name="Khachane A.N."/>
            <person name="Larisch C."/>
            <person name="Link S."/>
            <person name="Linke B."/>
            <person name="Meyer F."/>
            <person name="Mormann S."/>
            <person name="Nakunst D."/>
            <person name="Rueckert C."/>
            <person name="Schneiker-Bekel S."/>
            <person name="Schulze K."/>
            <person name="Vorhoelter F.J."/>
            <person name="Yevsa T."/>
            <person name="Engle J.T."/>
            <person name="Goldman W.E."/>
            <person name="Puehler A."/>
            <person name="Goebel U.B."/>
            <person name="Goesmann A."/>
            <person name="Bloecker H."/>
            <person name="Kaiser O."/>
            <person name="Martinez-Arias R."/>
        </authorList>
    </citation>
    <scope>NUCLEOTIDE SEQUENCE [LARGE SCALE GENOMIC DNA]</scope>
    <source>
        <strain evidence="8">ATCC BAA-461 / DSM 12804 / CCUG 43448 / CIP 107267 / Se-1111R</strain>
    </source>
</reference>
<keyword evidence="5 6" id="KW-0472">Membrane</keyword>
<dbReference type="Pfam" id="PF02653">
    <property type="entry name" value="BPD_transp_2"/>
    <property type="match status" value="1"/>
</dbReference>
<evidence type="ECO:0000256" key="2">
    <source>
        <dbReference type="ARBA" id="ARBA00022475"/>
    </source>
</evidence>
<organism evidence="7 8">
    <name type="scientific">Bordetella petrii (strain ATCC BAA-461 / DSM 12804 / CCUG 43448 / CIP 107267 / Se-1111R)</name>
    <dbReference type="NCBI Taxonomy" id="340100"/>
    <lineage>
        <taxon>Bacteria</taxon>
        <taxon>Pseudomonadati</taxon>
        <taxon>Pseudomonadota</taxon>
        <taxon>Betaproteobacteria</taxon>
        <taxon>Burkholderiales</taxon>
        <taxon>Alcaligenaceae</taxon>
        <taxon>Bordetella</taxon>
    </lineage>
</organism>
<dbReference type="STRING" id="94624.Bpet3756"/>
<dbReference type="PANTHER" id="PTHR30482:SF17">
    <property type="entry name" value="ABC TRANSPORTER ATP-BINDING PROTEIN"/>
    <property type="match status" value="1"/>
</dbReference>
<name>A9I2V2_BORPD</name>
<dbReference type="PANTHER" id="PTHR30482">
    <property type="entry name" value="HIGH-AFFINITY BRANCHED-CHAIN AMINO ACID TRANSPORT SYSTEM PERMEASE"/>
    <property type="match status" value="1"/>
</dbReference>
<evidence type="ECO:0000256" key="5">
    <source>
        <dbReference type="ARBA" id="ARBA00023136"/>
    </source>
</evidence>
<feature type="transmembrane region" description="Helical" evidence="6">
    <location>
        <begin position="21"/>
        <end position="48"/>
    </location>
</feature>
<keyword evidence="2" id="KW-1003">Cell membrane</keyword>
<evidence type="ECO:0000313" key="8">
    <source>
        <dbReference type="Proteomes" id="UP000001225"/>
    </source>
</evidence>
<dbReference type="CDD" id="cd06581">
    <property type="entry name" value="TM_PBP1_LivM_like"/>
    <property type="match status" value="1"/>
</dbReference>